<keyword evidence="4" id="KW-1185">Reference proteome</keyword>
<accession>A0AAD4R4D1</accession>
<comment type="caution">
    <text evidence="3">The sequence shown here is derived from an EMBL/GenBank/DDBJ whole genome shotgun (WGS) entry which is preliminary data.</text>
</comment>
<evidence type="ECO:0000313" key="4">
    <source>
        <dbReference type="Proteomes" id="UP001201812"/>
    </source>
</evidence>
<dbReference type="EMBL" id="JAKKPZ010000034">
    <property type="protein sequence ID" value="KAI1708689.1"/>
    <property type="molecule type" value="Genomic_DNA"/>
</dbReference>
<dbReference type="Pfam" id="PF15998">
    <property type="entry name" value="DUF4773"/>
    <property type="match status" value="1"/>
</dbReference>
<sequence length="178" mass="19233">MLSFTFVVVSITVFLVNLQAGTALSSGSTEEVNNAPRSDLGCHCNTGSCECHIDFDVVGQHVSVSAKVSIVMPNRLVKLTICALDDICAYAIVNEDQKPVCLEAFRRHAAKLCVAVKDLAITSTEVSTHLEFTGKILDFDIGPIDTPTIHIPIPQYGSQLDVSARNDFGLKRNVNKGK</sequence>
<proteinExistence type="predicted"/>
<name>A0AAD4R4D1_9BILA</name>
<dbReference type="InterPro" id="IPR031941">
    <property type="entry name" value="DUF4773"/>
</dbReference>
<protein>
    <recommendedName>
        <fullName evidence="2">DUF4773 domain-containing protein</fullName>
    </recommendedName>
</protein>
<evidence type="ECO:0000259" key="2">
    <source>
        <dbReference type="Pfam" id="PF15998"/>
    </source>
</evidence>
<feature type="domain" description="DUF4773" evidence="2">
    <location>
        <begin position="42"/>
        <end position="139"/>
    </location>
</feature>
<evidence type="ECO:0000313" key="3">
    <source>
        <dbReference type="EMBL" id="KAI1708689.1"/>
    </source>
</evidence>
<evidence type="ECO:0000256" key="1">
    <source>
        <dbReference type="SAM" id="SignalP"/>
    </source>
</evidence>
<dbReference type="AlphaFoldDB" id="A0AAD4R4D1"/>
<organism evidence="3 4">
    <name type="scientific">Ditylenchus destructor</name>
    <dbReference type="NCBI Taxonomy" id="166010"/>
    <lineage>
        <taxon>Eukaryota</taxon>
        <taxon>Metazoa</taxon>
        <taxon>Ecdysozoa</taxon>
        <taxon>Nematoda</taxon>
        <taxon>Chromadorea</taxon>
        <taxon>Rhabditida</taxon>
        <taxon>Tylenchina</taxon>
        <taxon>Tylenchomorpha</taxon>
        <taxon>Sphaerularioidea</taxon>
        <taxon>Anguinidae</taxon>
        <taxon>Anguininae</taxon>
        <taxon>Ditylenchus</taxon>
    </lineage>
</organism>
<feature type="signal peptide" evidence="1">
    <location>
        <begin position="1"/>
        <end position="23"/>
    </location>
</feature>
<gene>
    <name evidence="3" type="ORF">DdX_11768</name>
</gene>
<feature type="chain" id="PRO_5042226569" description="DUF4773 domain-containing protein" evidence="1">
    <location>
        <begin position="24"/>
        <end position="178"/>
    </location>
</feature>
<keyword evidence="1" id="KW-0732">Signal</keyword>
<reference evidence="3" key="1">
    <citation type="submission" date="2022-01" db="EMBL/GenBank/DDBJ databases">
        <title>Genome Sequence Resource for Two Populations of Ditylenchus destructor, the Migratory Endoparasitic Phytonematode.</title>
        <authorList>
            <person name="Zhang H."/>
            <person name="Lin R."/>
            <person name="Xie B."/>
        </authorList>
    </citation>
    <scope>NUCLEOTIDE SEQUENCE</scope>
    <source>
        <strain evidence="3">BazhouSP</strain>
    </source>
</reference>
<dbReference type="Proteomes" id="UP001201812">
    <property type="component" value="Unassembled WGS sequence"/>
</dbReference>